<evidence type="ECO:0000313" key="9">
    <source>
        <dbReference type="Proteomes" id="UP000256845"/>
    </source>
</evidence>
<keyword evidence="3" id="KW-1003">Cell membrane</keyword>
<reference evidence="8 9" key="1">
    <citation type="submission" date="2018-07" db="EMBL/GenBank/DDBJ databases">
        <title>Genomic Encyclopedia of Type Strains, Phase III (KMG-III): the genomes of soil and plant-associated and newly described type strains.</title>
        <authorList>
            <person name="Whitman W."/>
        </authorList>
    </citation>
    <scope>NUCLEOTIDE SEQUENCE [LARGE SCALE GENOMIC DNA]</scope>
    <source>
        <strain evidence="8 9">CECT 8488</strain>
    </source>
</reference>
<feature type="transmembrane region" description="Helical" evidence="7">
    <location>
        <begin position="91"/>
        <end position="111"/>
    </location>
</feature>
<comment type="similarity">
    <text evidence="2">Belongs to the UPF0324 family.</text>
</comment>
<dbReference type="PANTHER" id="PTHR30106">
    <property type="entry name" value="INNER MEMBRANE PROTEIN YEIH-RELATED"/>
    <property type="match status" value="1"/>
</dbReference>
<dbReference type="OrthoDB" id="5393513at2"/>
<feature type="transmembrane region" description="Helical" evidence="7">
    <location>
        <begin position="309"/>
        <end position="333"/>
    </location>
</feature>
<name>A0A3D9HI82_9PROT</name>
<dbReference type="PANTHER" id="PTHR30106:SF2">
    <property type="entry name" value="UPF0324 INNER MEMBRANE PROTEIN YEIH"/>
    <property type="match status" value="1"/>
</dbReference>
<gene>
    <name evidence="8" type="ORF">DFP90_107171</name>
</gene>
<dbReference type="RefSeq" id="WP_115937604.1">
    <property type="nucleotide sequence ID" value="NZ_QRDW01000007.1"/>
</dbReference>
<feature type="transmembrane region" description="Helical" evidence="7">
    <location>
        <begin position="276"/>
        <end position="297"/>
    </location>
</feature>
<evidence type="ECO:0000256" key="3">
    <source>
        <dbReference type="ARBA" id="ARBA00022475"/>
    </source>
</evidence>
<keyword evidence="9" id="KW-1185">Reference proteome</keyword>
<evidence type="ECO:0000256" key="2">
    <source>
        <dbReference type="ARBA" id="ARBA00007977"/>
    </source>
</evidence>
<evidence type="ECO:0000256" key="6">
    <source>
        <dbReference type="ARBA" id="ARBA00023136"/>
    </source>
</evidence>
<dbReference type="Proteomes" id="UP000256845">
    <property type="component" value="Unassembled WGS sequence"/>
</dbReference>
<feature type="transmembrane region" description="Helical" evidence="7">
    <location>
        <begin position="251"/>
        <end position="270"/>
    </location>
</feature>
<dbReference type="InterPro" id="IPR018383">
    <property type="entry name" value="UPF0324_pro"/>
</dbReference>
<proteinExistence type="inferred from homology"/>
<dbReference type="EMBL" id="QRDW01000007">
    <property type="protein sequence ID" value="RED48666.1"/>
    <property type="molecule type" value="Genomic_DNA"/>
</dbReference>
<comment type="subcellular location">
    <subcellularLocation>
        <location evidence="1">Cell membrane</location>
        <topology evidence="1">Multi-pass membrane protein</topology>
    </subcellularLocation>
</comment>
<keyword evidence="4 7" id="KW-0812">Transmembrane</keyword>
<keyword evidence="6 7" id="KW-0472">Membrane</keyword>
<organism evidence="8 9">
    <name type="scientific">Aestuariispira insulae</name>
    <dbReference type="NCBI Taxonomy" id="1461337"/>
    <lineage>
        <taxon>Bacteria</taxon>
        <taxon>Pseudomonadati</taxon>
        <taxon>Pseudomonadota</taxon>
        <taxon>Alphaproteobacteria</taxon>
        <taxon>Rhodospirillales</taxon>
        <taxon>Kiloniellaceae</taxon>
        <taxon>Aestuariispira</taxon>
    </lineage>
</organism>
<feature type="transmembrane region" description="Helical" evidence="7">
    <location>
        <begin position="157"/>
        <end position="177"/>
    </location>
</feature>
<comment type="caution">
    <text evidence="8">The sequence shown here is derived from an EMBL/GenBank/DDBJ whole genome shotgun (WGS) entry which is preliminary data.</text>
</comment>
<feature type="transmembrane region" description="Helical" evidence="7">
    <location>
        <begin position="12"/>
        <end position="32"/>
    </location>
</feature>
<evidence type="ECO:0000256" key="5">
    <source>
        <dbReference type="ARBA" id="ARBA00022989"/>
    </source>
</evidence>
<accession>A0A3D9HI82</accession>
<dbReference type="GO" id="GO:0005886">
    <property type="term" value="C:plasma membrane"/>
    <property type="evidence" value="ECO:0007669"/>
    <property type="project" value="UniProtKB-SubCell"/>
</dbReference>
<dbReference type="PROSITE" id="PS51257">
    <property type="entry name" value="PROKAR_LIPOPROTEIN"/>
    <property type="match status" value="1"/>
</dbReference>
<dbReference type="Pfam" id="PF03601">
    <property type="entry name" value="Cons_hypoth698"/>
    <property type="match status" value="1"/>
</dbReference>
<evidence type="ECO:0000256" key="7">
    <source>
        <dbReference type="SAM" id="Phobius"/>
    </source>
</evidence>
<feature type="transmembrane region" description="Helical" evidence="7">
    <location>
        <begin position="123"/>
        <end position="145"/>
    </location>
</feature>
<dbReference type="AlphaFoldDB" id="A0A3D9HI82"/>
<evidence type="ECO:0000256" key="1">
    <source>
        <dbReference type="ARBA" id="ARBA00004651"/>
    </source>
</evidence>
<sequence length="334" mass="34882">MVALLERGRSFFNIYFPGLIACCTVALAAVFLEEHYDGPAMLYALLLGIAFNFLSESDRTTKGIEIASKSILRIGVGLLGLRISFDQIAGLGWGPAVLMLAAIAATILFGWGVARLTKSRGAFGVLTGGAVGICGASAALAISAVLPGHKDAERDTIYTIVTVTALSTVAMILYPMMAGWLGLSESDTGIFLGGTIHDVAQVVGAGYSVSENTGDVATVIKLMRVALLIPVVLVIALLFRGQVGEGAASRLPVPLFAIGFVCLMALNNMMDLPTQITGFFVDLSRWCIILAVAALGMKTSFKSLVASGSVPFLLILGETVFLAVFVLGGMLLLG</sequence>
<evidence type="ECO:0000313" key="8">
    <source>
        <dbReference type="EMBL" id="RED48666.1"/>
    </source>
</evidence>
<feature type="transmembrane region" description="Helical" evidence="7">
    <location>
        <begin position="38"/>
        <end position="54"/>
    </location>
</feature>
<keyword evidence="5 7" id="KW-1133">Transmembrane helix</keyword>
<feature type="transmembrane region" description="Helical" evidence="7">
    <location>
        <begin position="222"/>
        <end position="239"/>
    </location>
</feature>
<evidence type="ECO:0000256" key="4">
    <source>
        <dbReference type="ARBA" id="ARBA00022692"/>
    </source>
</evidence>
<protein>
    <submittedName>
        <fullName evidence="8">Putative integral membrane protein (TIGR00698 family)</fullName>
    </submittedName>
</protein>